<name>A0A2P6C6E8_9FLAO</name>
<dbReference type="EC" id="3.5.1.1" evidence="2"/>
<dbReference type="GO" id="GO:0004067">
    <property type="term" value="F:asparaginase activity"/>
    <property type="evidence" value="ECO:0007669"/>
    <property type="project" value="UniProtKB-UniRule"/>
</dbReference>
<evidence type="ECO:0000313" key="8">
    <source>
        <dbReference type="EMBL" id="PQJ68501.1"/>
    </source>
</evidence>
<evidence type="ECO:0000256" key="5">
    <source>
        <dbReference type="PROSITE-ProRule" id="PRU10099"/>
    </source>
</evidence>
<sequence length="348" mass="39074">MTTKPNILLIYTGGTIGMIKDYKTNALKAFDFSQIVDKIPELQQLNCNITSISFDEAIDSSNMNIGYYKDIIEIIEENYTKFEGFVVLTGSDTMAYTSSAISFMLENLQKPIIFTGSQLPIGDLRTDAKENLITSIEVACANKNGVPVISEVCLYFEYKLYRANRTTKISSEQFEAFTSMNFPPLAESGVHLKFNEHLIHQTKNTEQPLVVRKELVEEVVILKLFPGISKLVIESILNIPNLKGIVLETYGSGNAPNSDYFIALLKEAINKGIKIVNVTQCKSGRVMMGHYDTSLLLKEMGVINGRDITTESAIAKLMYLLNKNLSNEAFKKYFESSLRGELTDKYHF</sequence>
<evidence type="ECO:0000256" key="1">
    <source>
        <dbReference type="ARBA" id="ARBA00010518"/>
    </source>
</evidence>
<dbReference type="PROSITE" id="PS51732">
    <property type="entry name" value="ASN_GLN_ASE_3"/>
    <property type="match status" value="1"/>
</dbReference>
<dbReference type="FunFam" id="3.40.50.40:FF:000001">
    <property type="entry name" value="L-asparaginase 1"/>
    <property type="match status" value="1"/>
</dbReference>
<dbReference type="NCBIfam" id="TIGR00519">
    <property type="entry name" value="asnASE_I"/>
    <property type="match status" value="1"/>
</dbReference>
<dbReference type="InterPro" id="IPR036152">
    <property type="entry name" value="Asp/glu_Ase-like_sf"/>
</dbReference>
<dbReference type="PRINTS" id="PR00139">
    <property type="entry name" value="ASNGLNASE"/>
</dbReference>
<dbReference type="PROSITE" id="PS00144">
    <property type="entry name" value="ASN_GLN_ASE_1"/>
    <property type="match status" value="1"/>
</dbReference>
<dbReference type="Proteomes" id="UP000247345">
    <property type="component" value="Unassembled WGS sequence"/>
</dbReference>
<dbReference type="GO" id="GO:0009066">
    <property type="term" value="P:aspartate family amino acid metabolic process"/>
    <property type="evidence" value="ECO:0007669"/>
    <property type="project" value="UniProtKB-ARBA"/>
</dbReference>
<evidence type="ECO:0000256" key="4">
    <source>
        <dbReference type="PIRSR" id="PIRSR001220-1"/>
    </source>
</evidence>
<evidence type="ECO:0000259" key="6">
    <source>
        <dbReference type="Pfam" id="PF00710"/>
    </source>
</evidence>
<dbReference type="SFLD" id="SFLDS00057">
    <property type="entry name" value="Glutaminase/Asparaginase"/>
    <property type="match status" value="1"/>
</dbReference>
<evidence type="ECO:0000313" key="9">
    <source>
        <dbReference type="Proteomes" id="UP000247345"/>
    </source>
</evidence>
<dbReference type="InterPro" id="IPR027473">
    <property type="entry name" value="L-asparaginase_C"/>
</dbReference>
<comment type="similarity">
    <text evidence="1">Belongs to the asparaginase 1 family.</text>
</comment>
<dbReference type="InterPro" id="IPR006033">
    <property type="entry name" value="AsnA_fam"/>
</dbReference>
<keyword evidence="9" id="KW-1185">Reference proteome</keyword>
<dbReference type="Pfam" id="PF00710">
    <property type="entry name" value="Asparaginase"/>
    <property type="match status" value="1"/>
</dbReference>
<dbReference type="Gene3D" id="3.40.50.1170">
    <property type="entry name" value="L-asparaginase, N-terminal domain"/>
    <property type="match status" value="1"/>
</dbReference>
<dbReference type="PANTHER" id="PTHR11707:SF28">
    <property type="entry name" value="60 KDA LYSOPHOSPHOLIPASE"/>
    <property type="match status" value="1"/>
</dbReference>
<dbReference type="InterPro" id="IPR027474">
    <property type="entry name" value="L-asparaginase_N"/>
</dbReference>
<evidence type="ECO:0000256" key="2">
    <source>
        <dbReference type="ARBA" id="ARBA00012920"/>
    </source>
</evidence>
<dbReference type="AlphaFoldDB" id="A0A2P6C6E8"/>
<dbReference type="Gene3D" id="3.40.50.40">
    <property type="match status" value="1"/>
</dbReference>
<organism evidence="8 9">
    <name type="scientific">Polaribacter butkevichii</name>
    <dbReference type="NCBI Taxonomy" id="218490"/>
    <lineage>
        <taxon>Bacteria</taxon>
        <taxon>Pseudomonadati</taxon>
        <taxon>Bacteroidota</taxon>
        <taxon>Flavobacteriia</taxon>
        <taxon>Flavobacteriales</taxon>
        <taxon>Flavobacteriaceae</taxon>
    </lineage>
</organism>
<accession>A0A2P6C6E8</accession>
<dbReference type="InterPro" id="IPR037152">
    <property type="entry name" value="L-asparaginase_N_sf"/>
</dbReference>
<gene>
    <name evidence="8" type="ORF">BTO14_10530</name>
</gene>
<dbReference type="SUPFAM" id="SSF53774">
    <property type="entry name" value="Glutaminase/Asparaginase"/>
    <property type="match status" value="1"/>
</dbReference>
<dbReference type="InterPro" id="IPR006034">
    <property type="entry name" value="Asparaginase/glutaminase-like"/>
</dbReference>
<dbReference type="OrthoDB" id="9788068at2"/>
<reference evidence="8 9" key="1">
    <citation type="submission" date="2016-12" db="EMBL/GenBank/DDBJ databases">
        <title>Trade-off between light-utilization and light-protection in marine flavobacteria.</title>
        <authorList>
            <person name="Kumagai Y."/>
            <person name="Yoshizawa S."/>
            <person name="Kogure K."/>
            <person name="Iwasaki W."/>
        </authorList>
    </citation>
    <scope>NUCLEOTIDE SEQUENCE [LARGE SCALE GENOMIC DNA]</scope>
    <source>
        <strain evidence="8 9">KCTC 12100</strain>
    </source>
</reference>
<feature type="domain" description="Asparaginase/glutaminase C-terminal" evidence="7">
    <location>
        <begin position="219"/>
        <end position="334"/>
    </location>
</feature>
<dbReference type="InterPro" id="IPR020827">
    <property type="entry name" value="Asparaginase/glutaminase_AS1"/>
</dbReference>
<keyword evidence="3" id="KW-0378">Hydrolase</keyword>
<dbReference type="InterPro" id="IPR040919">
    <property type="entry name" value="Asparaginase_C"/>
</dbReference>
<comment type="caution">
    <text evidence="8">The sequence shown here is derived from an EMBL/GenBank/DDBJ whole genome shotgun (WGS) entry which is preliminary data.</text>
</comment>
<dbReference type="PANTHER" id="PTHR11707">
    <property type="entry name" value="L-ASPARAGINASE"/>
    <property type="match status" value="1"/>
</dbReference>
<dbReference type="PIRSF" id="PIRSF001220">
    <property type="entry name" value="L-ASNase_gatD"/>
    <property type="match status" value="1"/>
</dbReference>
<dbReference type="PIRSF" id="PIRSF500176">
    <property type="entry name" value="L_ASNase"/>
    <property type="match status" value="1"/>
</dbReference>
<feature type="domain" description="L-asparaginase N-terminal" evidence="6">
    <location>
        <begin position="6"/>
        <end position="197"/>
    </location>
</feature>
<dbReference type="Pfam" id="PF17763">
    <property type="entry name" value="Asparaginase_C"/>
    <property type="match status" value="1"/>
</dbReference>
<dbReference type="EMBL" id="MSCK01000002">
    <property type="protein sequence ID" value="PQJ68501.1"/>
    <property type="molecule type" value="Genomic_DNA"/>
</dbReference>
<dbReference type="RefSeq" id="WP_105049439.1">
    <property type="nucleotide sequence ID" value="NZ_CP150661.1"/>
</dbReference>
<protein>
    <recommendedName>
        <fullName evidence="2">asparaginase</fullName>
        <ecNumber evidence="2">3.5.1.1</ecNumber>
    </recommendedName>
</protein>
<evidence type="ECO:0000256" key="3">
    <source>
        <dbReference type="ARBA" id="ARBA00022801"/>
    </source>
</evidence>
<feature type="active site" description="O-isoaspartyl threonine intermediate" evidence="4">
    <location>
        <position position="15"/>
    </location>
</feature>
<proteinExistence type="inferred from homology"/>
<dbReference type="CDD" id="cd08963">
    <property type="entry name" value="L-asparaginase_I"/>
    <property type="match status" value="1"/>
</dbReference>
<dbReference type="SMART" id="SM00870">
    <property type="entry name" value="Asparaginase"/>
    <property type="match status" value="1"/>
</dbReference>
<evidence type="ECO:0000259" key="7">
    <source>
        <dbReference type="Pfam" id="PF17763"/>
    </source>
</evidence>
<feature type="active site" evidence="5">
    <location>
        <position position="15"/>
    </location>
</feature>
<dbReference type="InterPro" id="IPR041725">
    <property type="entry name" value="L-asparaginase_I"/>
</dbReference>